<dbReference type="Proteomes" id="UP000095347">
    <property type="component" value="Unassembled WGS sequence"/>
</dbReference>
<name>A0A1E5Q3U6_9PROT</name>
<evidence type="ECO:0000313" key="2">
    <source>
        <dbReference type="Proteomes" id="UP000095347"/>
    </source>
</evidence>
<dbReference type="EMBL" id="MCGG01000068">
    <property type="protein sequence ID" value="OEJ64576.1"/>
    <property type="molecule type" value="Genomic_DNA"/>
</dbReference>
<dbReference type="AlphaFoldDB" id="A0A1E5Q3U6"/>
<proteinExistence type="predicted"/>
<accession>A0A1E5Q3U6</accession>
<organism evidence="1 2">
    <name type="scientific">Magnetovibrio blakemorei</name>
    <dbReference type="NCBI Taxonomy" id="28181"/>
    <lineage>
        <taxon>Bacteria</taxon>
        <taxon>Pseudomonadati</taxon>
        <taxon>Pseudomonadota</taxon>
        <taxon>Alphaproteobacteria</taxon>
        <taxon>Rhodospirillales</taxon>
        <taxon>Magnetovibrionaceae</taxon>
        <taxon>Magnetovibrio</taxon>
    </lineage>
</organism>
<keyword evidence="2" id="KW-1185">Reference proteome</keyword>
<dbReference type="RefSeq" id="WP_069959220.1">
    <property type="nucleotide sequence ID" value="NZ_MCGG01000068.1"/>
</dbReference>
<protein>
    <submittedName>
        <fullName evidence="1">Uncharacterized protein</fullName>
    </submittedName>
</protein>
<evidence type="ECO:0000313" key="1">
    <source>
        <dbReference type="EMBL" id="OEJ64576.1"/>
    </source>
</evidence>
<sequence>MSSDEITRLHRKIKEAKKQIKNLHLEADDGHIGFFTYDTFDVNFNNQFLAENLPKMQASLEHFEKLGRKGFPKEWNCYNCRWLYSAGIILNTFLGSNHKRHGPGSSAAFFTGGPMMDS</sequence>
<dbReference type="STRING" id="28181.BEN30_16235"/>
<comment type="caution">
    <text evidence="1">The sequence shown here is derived from an EMBL/GenBank/DDBJ whole genome shotgun (WGS) entry which is preliminary data.</text>
</comment>
<reference evidence="2" key="1">
    <citation type="submission" date="2016-07" db="EMBL/GenBank/DDBJ databases">
        <authorList>
            <person name="Florea S."/>
            <person name="Webb J.S."/>
            <person name="Jaromczyk J."/>
            <person name="Schardl C.L."/>
        </authorList>
    </citation>
    <scope>NUCLEOTIDE SEQUENCE [LARGE SCALE GENOMIC DNA]</scope>
    <source>
        <strain evidence="2">MV-1</strain>
    </source>
</reference>
<gene>
    <name evidence="1" type="ORF">BEN30_16235</name>
</gene>